<name>A0AAV4DWI3_9GAST</name>
<feature type="compositionally biased region" description="Basic and acidic residues" evidence="1">
    <location>
        <begin position="105"/>
        <end position="116"/>
    </location>
</feature>
<keyword evidence="3" id="KW-1185">Reference proteome</keyword>
<organism evidence="2 3">
    <name type="scientific">Plakobranchus ocellatus</name>
    <dbReference type="NCBI Taxonomy" id="259542"/>
    <lineage>
        <taxon>Eukaryota</taxon>
        <taxon>Metazoa</taxon>
        <taxon>Spiralia</taxon>
        <taxon>Lophotrochozoa</taxon>
        <taxon>Mollusca</taxon>
        <taxon>Gastropoda</taxon>
        <taxon>Heterobranchia</taxon>
        <taxon>Euthyneura</taxon>
        <taxon>Panpulmonata</taxon>
        <taxon>Sacoglossa</taxon>
        <taxon>Placobranchoidea</taxon>
        <taxon>Plakobranchidae</taxon>
        <taxon>Plakobranchus</taxon>
    </lineage>
</organism>
<gene>
    <name evidence="2" type="ORF">PoB_007523800</name>
</gene>
<protein>
    <submittedName>
        <fullName evidence="2">Uncharacterized protein</fullName>
    </submittedName>
</protein>
<evidence type="ECO:0000313" key="2">
    <source>
        <dbReference type="EMBL" id="GFO48733.1"/>
    </source>
</evidence>
<comment type="caution">
    <text evidence="2">The sequence shown here is derived from an EMBL/GenBank/DDBJ whole genome shotgun (WGS) entry which is preliminary data.</text>
</comment>
<evidence type="ECO:0000256" key="1">
    <source>
        <dbReference type="SAM" id="MobiDB-lite"/>
    </source>
</evidence>
<feature type="region of interest" description="Disordered" evidence="1">
    <location>
        <begin position="66"/>
        <end position="122"/>
    </location>
</feature>
<proteinExistence type="predicted"/>
<feature type="compositionally biased region" description="Polar residues" evidence="1">
    <location>
        <begin position="71"/>
        <end position="97"/>
    </location>
</feature>
<accession>A0AAV4DWI3</accession>
<dbReference type="EMBL" id="BLXT01008440">
    <property type="protein sequence ID" value="GFO48733.1"/>
    <property type="molecule type" value="Genomic_DNA"/>
</dbReference>
<reference evidence="2 3" key="1">
    <citation type="journal article" date="2021" name="Elife">
        <title>Chloroplast acquisition without the gene transfer in kleptoplastic sea slugs, Plakobranchus ocellatus.</title>
        <authorList>
            <person name="Maeda T."/>
            <person name="Takahashi S."/>
            <person name="Yoshida T."/>
            <person name="Shimamura S."/>
            <person name="Takaki Y."/>
            <person name="Nagai Y."/>
            <person name="Toyoda A."/>
            <person name="Suzuki Y."/>
            <person name="Arimoto A."/>
            <person name="Ishii H."/>
            <person name="Satoh N."/>
            <person name="Nishiyama T."/>
            <person name="Hasebe M."/>
            <person name="Maruyama T."/>
            <person name="Minagawa J."/>
            <person name="Obokata J."/>
            <person name="Shigenobu S."/>
        </authorList>
    </citation>
    <scope>NUCLEOTIDE SEQUENCE [LARGE SCALE GENOMIC DNA]</scope>
</reference>
<sequence>MHIGLESEETINYSSLTSSSCDLEKAPHTHIRKKRQINKLSANPTRLYRVSQIFIIFVGISQPQVGGKSYETMNRRSYNPSDLSSSKTSKPIHNTTHPPFAKTSLAKDSDSHKLQPEEECIF</sequence>
<dbReference type="AlphaFoldDB" id="A0AAV4DWI3"/>
<dbReference type="Proteomes" id="UP000735302">
    <property type="component" value="Unassembled WGS sequence"/>
</dbReference>
<evidence type="ECO:0000313" key="3">
    <source>
        <dbReference type="Proteomes" id="UP000735302"/>
    </source>
</evidence>